<organism evidence="2 3">
    <name type="scientific">Desulfuromusa kysingii</name>
    <dbReference type="NCBI Taxonomy" id="37625"/>
    <lineage>
        <taxon>Bacteria</taxon>
        <taxon>Pseudomonadati</taxon>
        <taxon>Thermodesulfobacteriota</taxon>
        <taxon>Desulfuromonadia</taxon>
        <taxon>Desulfuromonadales</taxon>
        <taxon>Geopsychrobacteraceae</taxon>
        <taxon>Desulfuromusa</taxon>
    </lineage>
</organism>
<dbReference type="OrthoDB" id="88903at2"/>
<protein>
    <recommendedName>
        <fullName evidence="1">KAP NTPase domain-containing protein</fullName>
    </recommendedName>
</protein>
<dbReference type="InterPro" id="IPR027417">
    <property type="entry name" value="P-loop_NTPase"/>
</dbReference>
<evidence type="ECO:0000313" key="3">
    <source>
        <dbReference type="Proteomes" id="UP000199409"/>
    </source>
</evidence>
<accession>A0A1H3W4E2</accession>
<keyword evidence="3" id="KW-1185">Reference proteome</keyword>
<sequence length="559" mass="63251">MSIDILESQIARFLASEAPEVMSIKGAWGVGKTYAWNKYLVSAKNQKKIALKKYSYVSLFGVNSLADLKFSIFENMVDEQFFGRRPTIETFKENTAHLLKSLGRKTLPIISSSASIDHYHSIISSLSFLSLGKTIICIDDFERKGNSIDAQDILGLITLLKEQKKCKIILILNDESLSKGSSIDYVRLREKVIDTELRFAPTAADCVAIALSDSKVAHLLGKNVIKLGINNIRIIKKIEKLAALLLPHLQSYDGQVLSQALRTISLLTWCYYGQSSDTPDYSFVIGRNSAFGDLDDEVMLSTQQQVWCAVLRGYDNYSVDEFDLQIAKLVENGYVDEEGLQEEAARLNEKILAARSEDSFQEAWRKFHGSFDSDDQEVITCLSDSFKHNAKYISPVNLDGTVRLLRYLGKDKLATKIIDLYLEKRKTEPELFNLEISALPGKIKDPEVIEKFKKKYASLSTKRSLLEICDQILACDSCSDEEEMHMSQASIQEYIELFKSQKGQKLSQYVDLCLKFRRLGGTTEQQEFISEKSTEALKMIGRESRLNASRVRRFGIKVE</sequence>
<reference evidence="2 3" key="1">
    <citation type="submission" date="2016-10" db="EMBL/GenBank/DDBJ databases">
        <authorList>
            <person name="de Groot N.N."/>
        </authorList>
    </citation>
    <scope>NUCLEOTIDE SEQUENCE [LARGE SCALE GENOMIC DNA]</scope>
    <source>
        <strain evidence="2 3">DSM 7343</strain>
    </source>
</reference>
<dbReference type="EMBL" id="FNQN01000001">
    <property type="protein sequence ID" value="SDZ81989.1"/>
    <property type="molecule type" value="Genomic_DNA"/>
</dbReference>
<dbReference type="InterPro" id="IPR011646">
    <property type="entry name" value="KAP_P-loop"/>
</dbReference>
<dbReference type="Gene3D" id="3.40.50.300">
    <property type="entry name" value="P-loop containing nucleotide triphosphate hydrolases"/>
    <property type="match status" value="1"/>
</dbReference>
<gene>
    <name evidence="2" type="ORF">SAMN05660420_00469</name>
</gene>
<dbReference type="RefSeq" id="WP_092344320.1">
    <property type="nucleotide sequence ID" value="NZ_FNQN01000001.1"/>
</dbReference>
<dbReference type="Pfam" id="PF07693">
    <property type="entry name" value="KAP_NTPase"/>
    <property type="match status" value="1"/>
</dbReference>
<dbReference type="AlphaFoldDB" id="A0A1H3W4E2"/>
<evidence type="ECO:0000259" key="1">
    <source>
        <dbReference type="Pfam" id="PF07693"/>
    </source>
</evidence>
<feature type="domain" description="KAP NTPase" evidence="1">
    <location>
        <begin position="17"/>
        <end position="179"/>
    </location>
</feature>
<name>A0A1H3W4E2_9BACT</name>
<proteinExistence type="predicted"/>
<dbReference type="Proteomes" id="UP000199409">
    <property type="component" value="Unassembled WGS sequence"/>
</dbReference>
<dbReference type="STRING" id="37625.SAMN05660420_00469"/>
<evidence type="ECO:0000313" key="2">
    <source>
        <dbReference type="EMBL" id="SDZ81989.1"/>
    </source>
</evidence>
<dbReference type="SUPFAM" id="SSF52540">
    <property type="entry name" value="P-loop containing nucleoside triphosphate hydrolases"/>
    <property type="match status" value="1"/>
</dbReference>